<proteinExistence type="predicted"/>
<evidence type="ECO:0000256" key="1">
    <source>
        <dbReference type="SAM" id="MobiDB-lite"/>
    </source>
</evidence>
<feature type="region of interest" description="Disordered" evidence="1">
    <location>
        <begin position="7"/>
        <end position="28"/>
    </location>
</feature>
<sequence length="68" mass="7473">LLPWARMGALPNGTGTEKGTVKVPAGDLGGVPPFPSLNPWGTYVKSKNQNHKKRFLSVESQSQRWQLL</sequence>
<reference evidence="2" key="1">
    <citation type="journal article" date="2014" name="Front. Microbiol.">
        <title>High frequency of phylogenetically diverse reductive dehalogenase-homologous genes in deep subseafloor sedimentary metagenomes.</title>
        <authorList>
            <person name="Kawai M."/>
            <person name="Futagami T."/>
            <person name="Toyoda A."/>
            <person name="Takaki Y."/>
            <person name="Nishi S."/>
            <person name="Hori S."/>
            <person name="Arai W."/>
            <person name="Tsubouchi T."/>
            <person name="Morono Y."/>
            <person name="Uchiyama I."/>
            <person name="Ito T."/>
            <person name="Fujiyama A."/>
            <person name="Inagaki F."/>
            <person name="Takami H."/>
        </authorList>
    </citation>
    <scope>NUCLEOTIDE SEQUENCE</scope>
    <source>
        <strain evidence="2">Expedition CK06-06</strain>
    </source>
</reference>
<name>X1SIQ5_9ZZZZ</name>
<evidence type="ECO:0000313" key="2">
    <source>
        <dbReference type="EMBL" id="GAI79001.1"/>
    </source>
</evidence>
<protein>
    <submittedName>
        <fullName evidence="2">Uncharacterized protein</fullName>
    </submittedName>
</protein>
<feature type="non-terminal residue" evidence="2">
    <location>
        <position position="1"/>
    </location>
</feature>
<gene>
    <name evidence="2" type="ORF">S12H4_11811</name>
</gene>
<dbReference type="EMBL" id="BARW01005409">
    <property type="protein sequence ID" value="GAI79001.1"/>
    <property type="molecule type" value="Genomic_DNA"/>
</dbReference>
<organism evidence="2">
    <name type="scientific">marine sediment metagenome</name>
    <dbReference type="NCBI Taxonomy" id="412755"/>
    <lineage>
        <taxon>unclassified sequences</taxon>
        <taxon>metagenomes</taxon>
        <taxon>ecological metagenomes</taxon>
    </lineage>
</organism>
<comment type="caution">
    <text evidence="2">The sequence shown here is derived from an EMBL/GenBank/DDBJ whole genome shotgun (WGS) entry which is preliminary data.</text>
</comment>
<accession>X1SIQ5</accession>
<dbReference type="AlphaFoldDB" id="X1SIQ5"/>